<gene>
    <name evidence="8" type="ORF">KAF25_004101</name>
</gene>
<dbReference type="InterPro" id="IPR052337">
    <property type="entry name" value="SAT4-like"/>
</dbReference>
<keyword evidence="2 6" id="KW-0812">Transmembrane</keyword>
<dbReference type="Pfam" id="PF20684">
    <property type="entry name" value="Fung_rhodopsin"/>
    <property type="match status" value="1"/>
</dbReference>
<evidence type="ECO:0000256" key="4">
    <source>
        <dbReference type="ARBA" id="ARBA00023136"/>
    </source>
</evidence>
<dbReference type="PANTHER" id="PTHR33048:SF163">
    <property type="entry name" value="INTEGRAL MEMBRANE PROTEIN (AFU_ORTHOLOGUE AFUA_8G05510)"/>
    <property type="match status" value="1"/>
</dbReference>
<comment type="subcellular location">
    <subcellularLocation>
        <location evidence="1">Membrane</location>
        <topology evidence="1">Multi-pass membrane protein</topology>
    </subcellularLocation>
</comment>
<evidence type="ECO:0000256" key="2">
    <source>
        <dbReference type="ARBA" id="ARBA00022692"/>
    </source>
</evidence>
<sequence length="392" mass="43707">MTRRRHVAHHIRRPCLALFEGSRVLRLFIKPDRMEIDPIVLLAFGPPPDGINLEDDTKVKFTVTVLTLLFISALFLSVRIAVRAKQVYGLSLDDYAIIVSWVFVAATGAIVVVVGQAGAGKHVWALTIDQVVDVTKLSYVYGFFFTTAVFTTKVSILLFYRRIFTCSGIQFRIVFWFCTILVVSYPITFLFTMVFACQPLSHFWTRMKGTNGTCIDVGQFYVILSIINLLTSVIVLLIPVPEVMKLQMSRGKKAAVFGILALGGLVCIASAVRINYLELFSKSEDLTWAMGPVAIWSSVEPSLGIVSACLSSFKSFLRLFSRGSSSREKSFGYQTTPSRMRGHRLRFDDEIALRSQAVGGEGSLCSPRGIEGDRQIYVKTDVEQTFSEAHHV</sequence>
<keyword evidence="9" id="KW-1185">Reference proteome</keyword>
<feature type="transmembrane region" description="Helical" evidence="6">
    <location>
        <begin position="221"/>
        <end position="242"/>
    </location>
</feature>
<evidence type="ECO:0000256" key="5">
    <source>
        <dbReference type="ARBA" id="ARBA00038359"/>
    </source>
</evidence>
<feature type="transmembrane region" description="Helical" evidence="6">
    <location>
        <begin position="94"/>
        <end position="119"/>
    </location>
</feature>
<dbReference type="AlphaFoldDB" id="A0A9P7H2Y4"/>
<evidence type="ECO:0000313" key="9">
    <source>
        <dbReference type="Proteomes" id="UP000782241"/>
    </source>
</evidence>
<organism evidence="8 9">
    <name type="scientific">Fusarium avenaceum</name>
    <dbReference type="NCBI Taxonomy" id="40199"/>
    <lineage>
        <taxon>Eukaryota</taxon>
        <taxon>Fungi</taxon>
        <taxon>Dikarya</taxon>
        <taxon>Ascomycota</taxon>
        <taxon>Pezizomycotina</taxon>
        <taxon>Sordariomycetes</taxon>
        <taxon>Hypocreomycetidae</taxon>
        <taxon>Hypocreales</taxon>
        <taxon>Nectriaceae</taxon>
        <taxon>Fusarium</taxon>
        <taxon>Fusarium tricinctum species complex</taxon>
    </lineage>
</organism>
<comment type="similarity">
    <text evidence="5">Belongs to the SAT4 family.</text>
</comment>
<feature type="transmembrane region" description="Helical" evidence="6">
    <location>
        <begin position="61"/>
        <end position="82"/>
    </location>
</feature>
<feature type="transmembrane region" description="Helical" evidence="6">
    <location>
        <begin position="139"/>
        <end position="161"/>
    </location>
</feature>
<feature type="domain" description="Rhodopsin" evidence="7">
    <location>
        <begin position="78"/>
        <end position="318"/>
    </location>
</feature>
<feature type="transmembrane region" description="Helical" evidence="6">
    <location>
        <begin position="173"/>
        <end position="201"/>
    </location>
</feature>
<dbReference type="InterPro" id="IPR049326">
    <property type="entry name" value="Rhodopsin_dom_fungi"/>
</dbReference>
<feature type="transmembrane region" description="Helical" evidence="6">
    <location>
        <begin position="254"/>
        <end position="274"/>
    </location>
</feature>
<evidence type="ECO:0000256" key="3">
    <source>
        <dbReference type="ARBA" id="ARBA00022989"/>
    </source>
</evidence>
<evidence type="ECO:0000259" key="7">
    <source>
        <dbReference type="Pfam" id="PF20684"/>
    </source>
</evidence>
<keyword evidence="3 6" id="KW-1133">Transmembrane helix</keyword>
<dbReference type="EMBL" id="JAGPUO010000006">
    <property type="protein sequence ID" value="KAG5661862.1"/>
    <property type="molecule type" value="Genomic_DNA"/>
</dbReference>
<evidence type="ECO:0000313" key="8">
    <source>
        <dbReference type="EMBL" id="KAG5661862.1"/>
    </source>
</evidence>
<keyword evidence="4 6" id="KW-0472">Membrane</keyword>
<evidence type="ECO:0000256" key="1">
    <source>
        <dbReference type="ARBA" id="ARBA00004141"/>
    </source>
</evidence>
<dbReference type="PANTHER" id="PTHR33048">
    <property type="entry name" value="PTH11-LIKE INTEGRAL MEMBRANE PROTEIN (AFU_ORTHOLOGUE AFUA_5G11245)"/>
    <property type="match status" value="1"/>
</dbReference>
<reference evidence="8" key="1">
    <citation type="submission" date="2021-04" db="EMBL/GenBank/DDBJ databases">
        <title>Draft genome of Fusarium avenaceum strain F156N33, isolated from an atmospheric sample in Virginia.</title>
        <authorList>
            <person name="Yang S."/>
            <person name="Vinatzer B.A."/>
            <person name="Coleman J."/>
        </authorList>
    </citation>
    <scope>NUCLEOTIDE SEQUENCE</scope>
    <source>
        <strain evidence="8">F156N33</strain>
    </source>
</reference>
<comment type="caution">
    <text evidence="8">The sequence shown here is derived from an EMBL/GenBank/DDBJ whole genome shotgun (WGS) entry which is preliminary data.</text>
</comment>
<proteinExistence type="inferred from homology"/>
<name>A0A9P7H2Y4_9HYPO</name>
<evidence type="ECO:0000256" key="6">
    <source>
        <dbReference type="SAM" id="Phobius"/>
    </source>
</evidence>
<protein>
    <recommendedName>
        <fullName evidence="7">Rhodopsin domain-containing protein</fullName>
    </recommendedName>
</protein>
<dbReference type="Proteomes" id="UP000782241">
    <property type="component" value="Unassembled WGS sequence"/>
</dbReference>
<dbReference type="GO" id="GO:0016020">
    <property type="term" value="C:membrane"/>
    <property type="evidence" value="ECO:0007669"/>
    <property type="project" value="UniProtKB-SubCell"/>
</dbReference>
<accession>A0A9P7H2Y4</accession>
<feature type="transmembrane region" description="Helical" evidence="6">
    <location>
        <begin position="294"/>
        <end position="317"/>
    </location>
</feature>